<keyword evidence="7" id="KW-0472">Membrane</keyword>
<dbReference type="GO" id="GO:0016705">
    <property type="term" value="F:oxidoreductase activity, acting on paired donors, with incorporation or reduction of molecular oxygen"/>
    <property type="evidence" value="ECO:0007669"/>
    <property type="project" value="InterPro"/>
</dbReference>
<keyword evidence="4" id="KW-0560">Oxidoreductase</keyword>
<reference evidence="9" key="1">
    <citation type="submission" date="2017-01" db="EMBL/GenBank/DDBJ databases">
        <title>A deep insight into the sialotranscriptome of adult male and female Cluex tarsalis mosquitoes.</title>
        <authorList>
            <person name="Ribeiro J.M."/>
            <person name="Moreira F."/>
            <person name="Bernard K.A."/>
            <person name="Calvo E."/>
        </authorList>
    </citation>
    <scope>NUCLEOTIDE SEQUENCE</scope>
    <source>
        <strain evidence="9">Kern County</strain>
        <tissue evidence="9">Salivary glands</tissue>
    </source>
</reference>
<organism evidence="9">
    <name type="scientific">Culex tarsalis</name>
    <name type="common">Encephalitis mosquito</name>
    <dbReference type="NCBI Taxonomy" id="7177"/>
    <lineage>
        <taxon>Eukaryota</taxon>
        <taxon>Metazoa</taxon>
        <taxon>Ecdysozoa</taxon>
        <taxon>Arthropoda</taxon>
        <taxon>Hexapoda</taxon>
        <taxon>Insecta</taxon>
        <taxon>Pterygota</taxon>
        <taxon>Neoptera</taxon>
        <taxon>Endopterygota</taxon>
        <taxon>Diptera</taxon>
        <taxon>Nematocera</taxon>
        <taxon>Culicoidea</taxon>
        <taxon>Culicidae</taxon>
        <taxon>Culicinae</taxon>
        <taxon>Culicini</taxon>
        <taxon>Culex</taxon>
        <taxon>Culex</taxon>
    </lineage>
</organism>
<keyword evidence="5" id="KW-0408">Iron</keyword>
<feature type="transmembrane region" description="Helical" evidence="7">
    <location>
        <begin position="42"/>
        <end position="61"/>
    </location>
</feature>
<evidence type="ECO:0000256" key="4">
    <source>
        <dbReference type="ARBA" id="ARBA00023002"/>
    </source>
</evidence>
<evidence type="ECO:0000256" key="7">
    <source>
        <dbReference type="SAM" id="Phobius"/>
    </source>
</evidence>
<keyword evidence="2" id="KW-0479">Metal-binding</keyword>
<keyword evidence="3" id="KW-0223">Dioxygenase</keyword>
<keyword evidence="7" id="KW-1133">Transmembrane helix</keyword>
<dbReference type="GO" id="GO:0051213">
    <property type="term" value="F:dioxygenase activity"/>
    <property type="evidence" value="ECO:0007669"/>
    <property type="project" value="UniProtKB-KW"/>
</dbReference>
<dbReference type="InterPro" id="IPR005123">
    <property type="entry name" value="Oxoglu/Fe-dep_dioxygenase_dom"/>
</dbReference>
<proteinExistence type="predicted"/>
<evidence type="ECO:0000256" key="6">
    <source>
        <dbReference type="SAM" id="MobiDB-lite"/>
    </source>
</evidence>
<feature type="domain" description="Fe2OG dioxygenase" evidence="8">
    <location>
        <begin position="202"/>
        <end position="307"/>
    </location>
</feature>
<dbReference type="Gene3D" id="2.60.120.620">
    <property type="entry name" value="q2cbj1_9rhob like domain"/>
    <property type="match status" value="1"/>
</dbReference>
<dbReference type="InterPro" id="IPR006620">
    <property type="entry name" value="Pro_4_hyd_alph"/>
</dbReference>
<dbReference type="Pfam" id="PF13640">
    <property type="entry name" value="2OG-FeII_Oxy_3"/>
    <property type="match status" value="1"/>
</dbReference>
<sequence>MSESGVRQRKKSSGGGVDGKPRKVKIPQSSHSQVSQAQHHRMWARLVLIVGICVIVYFTTFRTREKKFATQRETLELRSQKLDCSKSYFEEIAKYSGCIPAHCGRFVSDKIVGGAEVDILLNLAKQGFRFGGSSGGASILDLHSGALSKDTQFINIYKNPEAKQIFTAELINTYKHVKDKIREAVSEQFKINKDSLHLTHPTFFSRLTNDTAKTIHDEYWHPHVDKETYSSFHYTTLLYLADYGRDFNGGRFVFIDSDGKHNKTNVYIEPKRGRVSGFTSGAENLHHVEQVSNGIRYAITISFTCNSEHAMADPQFFIEEDEEP</sequence>
<feature type="region of interest" description="Disordered" evidence="6">
    <location>
        <begin position="1"/>
        <end position="31"/>
    </location>
</feature>
<protein>
    <submittedName>
        <fullName evidence="9">Putative prolyl 4-hydroxylase alpha subunit protein</fullName>
    </submittedName>
</protein>
<dbReference type="InterPro" id="IPR044862">
    <property type="entry name" value="Pro_4_hyd_alph_FE2OG_OXY"/>
</dbReference>
<dbReference type="PANTHER" id="PTHR14650">
    <property type="entry name" value="PROLYL HYDROXYLASE-RELATED"/>
    <property type="match status" value="1"/>
</dbReference>
<comment type="cofactor">
    <cofactor evidence="1">
        <name>L-ascorbate</name>
        <dbReference type="ChEBI" id="CHEBI:38290"/>
    </cofactor>
</comment>
<evidence type="ECO:0000256" key="5">
    <source>
        <dbReference type="ARBA" id="ARBA00023004"/>
    </source>
</evidence>
<evidence type="ECO:0000256" key="1">
    <source>
        <dbReference type="ARBA" id="ARBA00001961"/>
    </source>
</evidence>
<accession>A0A1Q3FD65</accession>
<dbReference type="InterPro" id="IPR039210">
    <property type="entry name" value="OGFOD3"/>
</dbReference>
<evidence type="ECO:0000259" key="8">
    <source>
        <dbReference type="PROSITE" id="PS51471"/>
    </source>
</evidence>
<dbReference type="GO" id="GO:0031418">
    <property type="term" value="F:L-ascorbic acid binding"/>
    <property type="evidence" value="ECO:0007669"/>
    <property type="project" value="InterPro"/>
</dbReference>
<keyword evidence="7" id="KW-0812">Transmembrane</keyword>
<name>A0A1Q3FD65_CULTA</name>
<dbReference type="EMBL" id="GFDL01009613">
    <property type="protein sequence ID" value="JAV25432.1"/>
    <property type="molecule type" value="Transcribed_RNA"/>
</dbReference>
<dbReference type="GO" id="GO:0005506">
    <property type="term" value="F:iron ion binding"/>
    <property type="evidence" value="ECO:0007669"/>
    <property type="project" value="InterPro"/>
</dbReference>
<dbReference type="GO" id="GO:0016020">
    <property type="term" value="C:membrane"/>
    <property type="evidence" value="ECO:0007669"/>
    <property type="project" value="TreeGrafter"/>
</dbReference>
<dbReference type="PROSITE" id="PS51471">
    <property type="entry name" value="FE2OG_OXY"/>
    <property type="match status" value="1"/>
</dbReference>
<evidence type="ECO:0000256" key="3">
    <source>
        <dbReference type="ARBA" id="ARBA00022964"/>
    </source>
</evidence>
<dbReference type="SMART" id="SM00702">
    <property type="entry name" value="P4Hc"/>
    <property type="match status" value="1"/>
</dbReference>
<dbReference type="PANTHER" id="PTHR14650:SF1">
    <property type="entry name" value="2-OXOGLUTARATE AND IRON-DEPENDENT OXYGENASE DOMAIN-CONTAINING PROTEIN 3"/>
    <property type="match status" value="1"/>
</dbReference>
<dbReference type="AlphaFoldDB" id="A0A1Q3FD65"/>
<evidence type="ECO:0000313" key="9">
    <source>
        <dbReference type="EMBL" id="JAV25432.1"/>
    </source>
</evidence>
<evidence type="ECO:0000256" key="2">
    <source>
        <dbReference type="ARBA" id="ARBA00022723"/>
    </source>
</evidence>